<feature type="compositionally biased region" description="Polar residues" evidence="1">
    <location>
        <begin position="119"/>
        <end position="142"/>
    </location>
</feature>
<dbReference type="OrthoDB" id="10402814at2759"/>
<proteinExistence type="predicted"/>
<accession>A0A2J6Q9N9</accession>
<reference evidence="2 3" key="1">
    <citation type="submission" date="2016-05" db="EMBL/GenBank/DDBJ databases">
        <title>A degradative enzymes factory behind the ericoid mycorrhizal symbiosis.</title>
        <authorList>
            <consortium name="DOE Joint Genome Institute"/>
            <person name="Martino E."/>
            <person name="Morin E."/>
            <person name="Grelet G."/>
            <person name="Kuo A."/>
            <person name="Kohler A."/>
            <person name="Daghino S."/>
            <person name="Barry K."/>
            <person name="Choi C."/>
            <person name="Cichocki N."/>
            <person name="Clum A."/>
            <person name="Copeland A."/>
            <person name="Hainaut M."/>
            <person name="Haridas S."/>
            <person name="Labutti K."/>
            <person name="Lindquist E."/>
            <person name="Lipzen A."/>
            <person name="Khouja H.-R."/>
            <person name="Murat C."/>
            <person name="Ohm R."/>
            <person name="Olson A."/>
            <person name="Spatafora J."/>
            <person name="Veneault-Fourrey C."/>
            <person name="Henrissat B."/>
            <person name="Grigoriev I."/>
            <person name="Martin F."/>
            <person name="Perotto S."/>
        </authorList>
    </citation>
    <scope>NUCLEOTIDE SEQUENCE [LARGE SCALE GENOMIC DNA]</scope>
    <source>
        <strain evidence="2 3">UAMH 7357</strain>
    </source>
</reference>
<feature type="region of interest" description="Disordered" evidence="1">
    <location>
        <begin position="1"/>
        <end position="145"/>
    </location>
</feature>
<feature type="compositionally biased region" description="Basic and acidic residues" evidence="1">
    <location>
        <begin position="24"/>
        <end position="33"/>
    </location>
</feature>
<keyword evidence="3" id="KW-1185">Reference proteome</keyword>
<evidence type="ECO:0000313" key="3">
    <source>
        <dbReference type="Proteomes" id="UP000235672"/>
    </source>
</evidence>
<protein>
    <submittedName>
        <fullName evidence="2">Uncharacterized protein</fullName>
    </submittedName>
</protein>
<organism evidence="2 3">
    <name type="scientific">Hyaloscypha hepaticicola</name>
    <dbReference type="NCBI Taxonomy" id="2082293"/>
    <lineage>
        <taxon>Eukaryota</taxon>
        <taxon>Fungi</taxon>
        <taxon>Dikarya</taxon>
        <taxon>Ascomycota</taxon>
        <taxon>Pezizomycotina</taxon>
        <taxon>Leotiomycetes</taxon>
        <taxon>Helotiales</taxon>
        <taxon>Hyaloscyphaceae</taxon>
        <taxon>Hyaloscypha</taxon>
    </lineage>
</organism>
<dbReference type="Proteomes" id="UP000235672">
    <property type="component" value="Unassembled WGS sequence"/>
</dbReference>
<dbReference type="EMBL" id="KZ613476">
    <property type="protein sequence ID" value="PMD22990.1"/>
    <property type="molecule type" value="Genomic_DNA"/>
</dbReference>
<gene>
    <name evidence="2" type="ORF">NA56DRAFT_81822</name>
</gene>
<evidence type="ECO:0000256" key="1">
    <source>
        <dbReference type="SAM" id="MobiDB-lite"/>
    </source>
</evidence>
<dbReference type="AlphaFoldDB" id="A0A2J6Q9N9"/>
<name>A0A2J6Q9N9_9HELO</name>
<evidence type="ECO:0000313" key="2">
    <source>
        <dbReference type="EMBL" id="PMD22990.1"/>
    </source>
</evidence>
<sequence>MSEDAYQIAYTKRETTEEPVGQPVKEEMTRDERDELDEDISRLEAFAGVGANTPPDTPPVSVKVEDQTSDSELSSAKSMESIEFDESFSSGGLPATAAPGAISMAGQLSSNPLVPEPQSPAQSSPYKLHSISPTSSEASTDWEQTRSKVRKQCMHCGTRATDAWMRGLTSLRNKCQNPNCNKPRDRD</sequence>